<keyword evidence="4" id="KW-0732">Signal</keyword>
<evidence type="ECO:0000256" key="5">
    <source>
        <dbReference type="ARBA" id="ARBA00022764"/>
    </source>
</evidence>
<gene>
    <name evidence="10" type="ORF">F7D13_05155</name>
</gene>
<reference evidence="11" key="1">
    <citation type="submission" date="2019-09" db="EMBL/GenBank/DDBJ databases">
        <title>Isolation and complete genome sequencing of Methylocystis species.</title>
        <authorList>
            <person name="Rumah B.L."/>
            <person name="Stead C.E."/>
            <person name="Stevens B.C."/>
            <person name="Minton N.P."/>
            <person name="Grosse-Honebrink A."/>
            <person name="Zhang Y."/>
        </authorList>
    </citation>
    <scope>NUCLEOTIDE SEQUENCE [LARGE SCALE GENOMIC DNA]</scope>
    <source>
        <strain evidence="11">BRCS1</strain>
    </source>
</reference>
<dbReference type="PIRSF" id="PIRSF000294">
    <property type="entry name" value="Cytochrome-c_peroxidase"/>
    <property type="match status" value="1"/>
</dbReference>
<evidence type="ECO:0000256" key="3">
    <source>
        <dbReference type="ARBA" id="ARBA00022723"/>
    </source>
</evidence>
<reference evidence="10 11" key="2">
    <citation type="journal article" date="2021" name="AMB Express">
        <title>Isolation and characterisation of Methylocystis spp. for poly-3-hydroxybutyrate production using waste methane feedstocks.</title>
        <authorList>
            <person name="Rumah B.L."/>
            <person name="Stead C.E."/>
            <person name="Claxton Stevens B.H."/>
            <person name="Minton N.P."/>
            <person name="Grosse-Honebrink A."/>
            <person name="Zhang Y."/>
        </authorList>
    </citation>
    <scope>NUCLEOTIDE SEQUENCE [LARGE SCALE GENOMIC DNA]</scope>
    <source>
        <strain evidence="10 11">BRCS1</strain>
    </source>
</reference>
<evidence type="ECO:0000256" key="8">
    <source>
        <dbReference type="PROSITE-ProRule" id="PRU00433"/>
    </source>
</evidence>
<dbReference type="InterPro" id="IPR036909">
    <property type="entry name" value="Cyt_c-like_dom_sf"/>
</dbReference>
<sequence length="372" mass="39185">MGWLFPPPATLRVATSPQGGGIARFLQALALLFCVGHAAAQDIQSPLGLPPVPAMVAGTPAMRRLGEKLFFDRSLSANGTLSCAMCHIPAQGFASNQSALSIGMEGRSLRRNAPSLYNVAFKKFLFHDGRETDLAAQVWGPLLAADEMGNSGIGALIARLRADADYGPLFEASFPGEGATMMTLGRAIAAYEASLLRGGGRFDRAVYGGERSALTPQEWRGYALFTGKAGCAACHAIGPETALFTDQSWHNTGVAFRSGATGGKRLVQLAPGVVQNVDIAAIGLAQTGALNDVGRFEISNAPTDRWAYTTPMLRGVSESSPYMHDGSLTTLAEVVEFYDRGGGANPSLDPKIRPLGLTPDEKAAIVVFLEAL</sequence>
<keyword evidence="7 8" id="KW-0408">Iron</keyword>
<keyword evidence="6" id="KW-0560">Oxidoreductase</keyword>
<evidence type="ECO:0000256" key="1">
    <source>
        <dbReference type="ARBA" id="ARBA00004418"/>
    </source>
</evidence>
<organism evidence="10 11">
    <name type="scientific">Methylocystis rosea</name>
    <dbReference type="NCBI Taxonomy" id="173366"/>
    <lineage>
        <taxon>Bacteria</taxon>
        <taxon>Pseudomonadati</taxon>
        <taxon>Pseudomonadota</taxon>
        <taxon>Alphaproteobacteria</taxon>
        <taxon>Hyphomicrobiales</taxon>
        <taxon>Methylocystaceae</taxon>
        <taxon>Methylocystis</taxon>
    </lineage>
</organism>
<keyword evidence="2 8" id="KW-0349">Heme</keyword>
<evidence type="ECO:0000259" key="9">
    <source>
        <dbReference type="PROSITE" id="PS51007"/>
    </source>
</evidence>
<evidence type="ECO:0000256" key="4">
    <source>
        <dbReference type="ARBA" id="ARBA00022729"/>
    </source>
</evidence>
<evidence type="ECO:0000313" key="11">
    <source>
        <dbReference type="Proteomes" id="UP000424673"/>
    </source>
</evidence>
<keyword evidence="3 8" id="KW-0479">Metal-binding</keyword>
<comment type="subcellular location">
    <subcellularLocation>
        <location evidence="1">Periplasm</location>
    </subcellularLocation>
</comment>
<dbReference type="Gene3D" id="1.10.760.10">
    <property type="entry name" value="Cytochrome c-like domain"/>
    <property type="match status" value="2"/>
</dbReference>
<name>A0ABX6EFB8_9HYPH</name>
<dbReference type="PROSITE" id="PS51007">
    <property type="entry name" value="CYTC"/>
    <property type="match status" value="1"/>
</dbReference>
<dbReference type="Pfam" id="PF03150">
    <property type="entry name" value="CCP_MauG"/>
    <property type="match status" value="1"/>
</dbReference>
<evidence type="ECO:0000256" key="2">
    <source>
        <dbReference type="ARBA" id="ARBA00022617"/>
    </source>
</evidence>
<proteinExistence type="predicted"/>
<dbReference type="PANTHER" id="PTHR30600">
    <property type="entry name" value="CYTOCHROME C PEROXIDASE-RELATED"/>
    <property type="match status" value="1"/>
</dbReference>
<dbReference type="InterPro" id="IPR051395">
    <property type="entry name" value="Cytochrome_c_Peroxidase/MauG"/>
</dbReference>
<dbReference type="Proteomes" id="UP000424673">
    <property type="component" value="Chromosome"/>
</dbReference>
<accession>A0ABX6EFB8</accession>
<evidence type="ECO:0000256" key="7">
    <source>
        <dbReference type="ARBA" id="ARBA00023004"/>
    </source>
</evidence>
<dbReference type="PANTHER" id="PTHR30600:SF10">
    <property type="entry name" value="BLL6722 PROTEIN"/>
    <property type="match status" value="1"/>
</dbReference>
<dbReference type="SUPFAM" id="SSF46626">
    <property type="entry name" value="Cytochrome c"/>
    <property type="match status" value="2"/>
</dbReference>
<evidence type="ECO:0000313" key="10">
    <source>
        <dbReference type="EMBL" id="QGM93461.1"/>
    </source>
</evidence>
<dbReference type="InterPro" id="IPR004852">
    <property type="entry name" value="Di-haem_cyt_c_peroxidsae"/>
</dbReference>
<keyword evidence="11" id="KW-1185">Reference proteome</keyword>
<protein>
    <submittedName>
        <fullName evidence="10">Methylamine utilization protein MauG</fullName>
    </submittedName>
</protein>
<keyword evidence="5" id="KW-0574">Periplasm</keyword>
<dbReference type="EMBL" id="CP044328">
    <property type="protein sequence ID" value="QGM93461.1"/>
    <property type="molecule type" value="Genomic_DNA"/>
</dbReference>
<dbReference type="InterPro" id="IPR009056">
    <property type="entry name" value="Cyt_c-like_dom"/>
</dbReference>
<feature type="domain" description="Cytochrome c" evidence="9">
    <location>
        <begin position="216"/>
        <end position="372"/>
    </location>
</feature>
<evidence type="ECO:0000256" key="6">
    <source>
        <dbReference type="ARBA" id="ARBA00023002"/>
    </source>
</evidence>
<dbReference type="InterPro" id="IPR026259">
    <property type="entry name" value="MauG/Cytc_peroxidase"/>
</dbReference>